<gene>
    <name evidence="6" type="ORF">EHO51_16415</name>
</gene>
<organism evidence="6 7">
    <name type="scientific">Methylocystis rosea</name>
    <dbReference type="NCBI Taxonomy" id="173366"/>
    <lineage>
        <taxon>Bacteria</taxon>
        <taxon>Pseudomonadati</taxon>
        <taxon>Pseudomonadota</taxon>
        <taxon>Alphaproteobacteria</taxon>
        <taxon>Hyphomicrobiales</taxon>
        <taxon>Methylocystaceae</taxon>
        <taxon>Methylocystis</taxon>
    </lineage>
</organism>
<feature type="domain" description="Cytochrome c" evidence="5">
    <location>
        <begin position="163"/>
        <end position="276"/>
    </location>
</feature>
<accession>A0A3G8MA04</accession>
<evidence type="ECO:0000256" key="1">
    <source>
        <dbReference type="ARBA" id="ARBA00022617"/>
    </source>
</evidence>
<keyword evidence="3 4" id="KW-0408">Iron</keyword>
<dbReference type="GO" id="GO:0020037">
    <property type="term" value="F:heme binding"/>
    <property type="evidence" value="ECO:0007669"/>
    <property type="project" value="InterPro"/>
</dbReference>
<dbReference type="PANTHER" id="PTHR35008:SF8">
    <property type="entry name" value="ALCOHOL DEHYDROGENASE CYTOCHROME C SUBUNIT"/>
    <property type="match status" value="1"/>
</dbReference>
<evidence type="ECO:0000259" key="5">
    <source>
        <dbReference type="PROSITE" id="PS51007"/>
    </source>
</evidence>
<dbReference type="SUPFAM" id="SSF46626">
    <property type="entry name" value="Cytochrome c"/>
    <property type="match status" value="2"/>
</dbReference>
<evidence type="ECO:0000256" key="3">
    <source>
        <dbReference type="ARBA" id="ARBA00023004"/>
    </source>
</evidence>
<evidence type="ECO:0000256" key="4">
    <source>
        <dbReference type="PROSITE-ProRule" id="PRU00433"/>
    </source>
</evidence>
<evidence type="ECO:0000256" key="2">
    <source>
        <dbReference type="ARBA" id="ARBA00022723"/>
    </source>
</evidence>
<dbReference type="Pfam" id="PF13442">
    <property type="entry name" value="Cytochrome_CBB3"/>
    <property type="match status" value="1"/>
</dbReference>
<keyword evidence="2 4" id="KW-0479">Metal-binding</keyword>
<dbReference type="InterPro" id="IPR051459">
    <property type="entry name" value="Cytochrome_c-type_DH"/>
</dbReference>
<sequence length="279" mass="29606">MPVALLAFCLIGPTAHAGDIERGRYLVEALTACDNCHTPRGAAGYDLSSRLSGGAQTFSDKSYVVRGPNISPDRETGVGAWTDEELRAAIVDGVGRDGRLAPVMPSDSYKPLTPSDLEAIIAFLRSTTPIHAPLQSPQQRSGEWTPHPMPGAAAPFDEASLADKNTRGLYVASLARCLSCHSEEIDGAPDYQNRLGAGGKTFRNAAGVVVAPNITSHPARGVGAWSDDDLKRAITQGVARDGALLKPPMSTLSKAHFSKMSPDDLDALLVWLRSIPPKE</sequence>
<proteinExistence type="predicted"/>
<dbReference type="KEGG" id="mros:EHO51_16415"/>
<dbReference type="InterPro" id="IPR036909">
    <property type="entry name" value="Cyt_c-like_dom_sf"/>
</dbReference>
<evidence type="ECO:0000313" key="7">
    <source>
        <dbReference type="Proteomes" id="UP000273982"/>
    </source>
</evidence>
<dbReference type="GO" id="GO:0046872">
    <property type="term" value="F:metal ion binding"/>
    <property type="evidence" value="ECO:0007669"/>
    <property type="project" value="UniProtKB-KW"/>
</dbReference>
<dbReference type="GO" id="GO:0009055">
    <property type="term" value="F:electron transfer activity"/>
    <property type="evidence" value="ECO:0007669"/>
    <property type="project" value="InterPro"/>
</dbReference>
<feature type="domain" description="Cytochrome c" evidence="5">
    <location>
        <begin position="18"/>
        <end position="128"/>
    </location>
</feature>
<dbReference type="EMBL" id="CP034086">
    <property type="protein sequence ID" value="AZG78677.1"/>
    <property type="molecule type" value="Genomic_DNA"/>
</dbReference>
<dbReference type="Pfam" id="PF00034">
    <property type="entry name" value="Cytochrom_C"/>
    <property type="match status" value="1"/>
</dbReference>
<dbReference type="AlphaFoldDB" id="A0A3G8MA04"/>
<protein>
    <submittedName>
        <fullName evidence="6">Cytochrome c</fullName>
    </submittedName>
</protein>
<dbReference type="InterPro" id="IPR009056">
    <property type="entry name" value="Cyt_c-like_dom"/>
</dbReference>
<reference evidence="6 7" key="1">
    <citation type="submission" date="2018-11" db="EMBL/GenBank/DDBJ databases">
        <title>Genome squencing of methanotrophic bacteria isolated from alkaline groundwater in Korea.</title>
        <authorList>
            <person name="Nguyen L.N."/>
        </authorList>
    </citation>
    <scope>NUCLEOTIDE SEQUENCE [LARGE SCALE GENOMIC DNA]</scope>
    <source>
        <strain evidence="6 7">GW6</strain>
    </source>
</reference>
<keyword evidence="1 4" id="KW-0349">Heme</keyword>
<evidence type="ECO:0000313" key="6">
    <source>
        <dbReference type="EMBL" id="AZG78677.1"/>
    </source>
</evidence>
<dbReference type="Proteomes" id="UP000273982">
    <property type="component" value="Chromosome"/>
</dbReference>
<dbReference type="Gene3D" id="1.10.760.10">
    <property type="entry name" value="Cytochrome c-like domain"/>
    <property type="match status" value="2"/>
</dbReference>
<dbReference type="PANTHER" id="PTHR35008">
    <property type="entry name" value="BLL4482 PROTEIN-RELATED"/>
    <property type="match status" value="1"/>
</dbReference>
<dbReference type="PROSITE" id="PS51007">
    <property type="entry name" value="CYTC"/>
    <property type="match status" value="2"/>
</dbReference>
<name>A0A3G8MA04_9HYPH</name>